<evidence type="ECO:0000256" key="3">
    <source>
        <dbReference type="ARBA" id="ARBA00023002"/>
    </source>
</evidence>
<feature type="region of interest" description="Disordered" evidence="9">
    <location>
        <begin position="489"/>
        <end position="555"/>
    </location>
</feature>
<evidence type="ECO:0000256" key="9">
    <source>
        <dbReference type="SAM" id="MobiDB-lite"/>
    </source>
</evidence>
<dbReference type="FunFam" id="3.40.309.10:FF:000005">
    <property type="entry name" value="1-pyrroline-5-carboxylate dehydrogenase 1"/>
    <property type="match status" value="1"/>
</dbReference>
<feature type="compositionally biased region" description="Polar residues" evidence="9">
    <location>
        <begin position="489"/>
        <end position="524"/>
    </location>
</feature>
<dbReference type="FunFam" id="3.40.605.10:FF:000045">
    <property type="entry name" value="1-pyrroline-5-carboxylate dehydrogenase 1"/>
    <property type="match status" value="1"/>
</dbReference>
<dbReference type="EMBL" id="CP017708">
    <property type="protein sequence ID" value="AOY82189.2"/>
    <property type="molecule type" value="Genomic_DNA"/>
</dbReference>
<dbReference type="Proteomes" id="UP000176944">
    <property type="component" value="Chromosome"/>
</dbReference>
<dbReference type="NCBIfam" id="TIGR01237">
    <property type="entry name" value="D1pyr5carbox2"/>
    <property type="match status" value="1"/>
</dbReference>
<dbReference type="PANTHER" id="PTHR42862:SF1">
    <property type="entry name" value="DELTA-1-PYRROLINE-5-CARBOXYLATE DEHYDROGENASE 2, ISOFORM A-RELATED"/>
    <property type="match status" value="1"/>
</dbReference>
<sequence length="1072" mass="118345">MVIEIPKSTYEAKTQEIARELLAATREKGSFLAQMRDQMRWDDKLLAWAMSNPGLRVQLFRFIDTLPALRSQTEVARHFQEYLGDESVELPGALKGMLNFTNPDSIPGQLAAKTISAAVATLAQKYIAGENLNQALKTIKRLRNQKMAFTLDLLGEAVITESEAQSYLDRYLELIEQLTEAAKQWPTVEEIDVADGKSLPLVQVSVKLTAFYSQFDSLDPQGSQNRVCDRIRKLLRRAKELGAAVHFDMEQYEYKDITFSILKDLLMEEEFRARTDIGVTLQAYLRDSQQDCQDLIAWAKQRGNPVTIRLVKGAYWDQETITALQNHWPQPVYNQKAATDANFERITQLLLENHEYVYSAIGSHNVRSQAYAIAIAENLNIPRRCFEMQVLYGMGDQLAKALVNHGHRVRVYAPYGELLPGMAYLIRRLLENTANSSFLRQSLEDRPVEELIAPPKALQVGRLNVESSEALQVGKLNNEPLQVGKLKVESSQPANLQPTNLQPTNLQPTNLQPTNLQPTNLQPTNLQPSNLQPSNLQPPNLQPDNLQPSNPFTNAANTDYAQLEAREKAKQALLTVRQQLGKTYLPLINGEYQSTTDTVDSVNPSNPSEVIGKIGLISVEQAELAIETAKAVFPSWRRTPVTQRAGILRKAGDLMEQRRAELSALVCLEVGKPLREADAEVSEAIDFCHYYASEMERLTDGYNYDIAGETNRYVYQPRGIALVISPWNFPIAITTGMTVAALVAGNCTLLKPAENSSVIAAKIAEILVEAGIPKGVFQFVPGKGSTVGAHMVKHPDVHLIAFTGSQEVGCRIYADAAIVQPGQKHLKRVIAEMGGKNGIIVDESADLDQAVAGVVKSAFGYSGQKCSACSRVIVLEPVHDNFLKRLVEATRSLNIGPAEAPSTQVGPVIDATARDRIREYLDKGRQEANVALEMPAPDTGYFIGPVIFKDISPNATIAQEEIFGPVVAVMAAKNFQEALDIANSTNYALTGGLYSRTPSHIEQASGEFDVGNLYINRNITGSIVLRQPFGGFKMSGVGSKAGGPDYLVQFLEPRTITENIQRQGFAPIEGME</sequence>
<accession>A0A1D9G3I8</accession>
<evidence type="ECO:0000256" key="8">
    <source>
        <dbReference type="PIRSR" id="PIRSR000197-1"/>
    </source>
</evidence>
<protein>
    <recommendedName>
        <fullName evidence="5">L-glutamate gamma-semialdehyde dehydrogenase</fullName>
        <ecNumber evidence="2">1.2.1.88</ecNumber>
    </recommendedName>
    <alternativeName>
        <fullName evidence="5">L-glutamate gamma-semialdehyde dehydrogenase</fullName>
    </alternativeName>
</protein>
<evidence type="ECO:0000256" key="6">
    <source>
        <dbReference type="ARBA" id="ARBA00048142"/>
    </source>
</evidence>
<dbReference type="PROSITE" id="PS00070">
    <property type="entry name" value="ALDEHYDE_DEHYDR_CYS"/>
    <property type="match status" value="1"/>
</dbReference>
<feature type="domain" description="Aldehyde dehydrogenase" evidence="10">
    <location>
        <begin position="594"/>
        <end position="1056"/>
    </location>
</feature>
<dbReference type="InterPro" id="IPR016160">
    <property type="entry name" value="Ald_DH_CS_CYS"/>
</dbReference>
<feature type="compositionally biased region" description="Low complexity" evidence="9">
    <location>
        <begin position="525"/>
        <end position="551"/>
    </location>
</feature>
<dbReference type="GO" id="GO:0004657">
    <property type="term" value="F:proline dehydrogenase activity"/>
    <property type="evidence" value="ECO:0007669"/>
    <property type="project" value="InterPro"/>
</dbReference>
<dbReference type="Gene3D" id="3.40.309.10">
    <property type="entry name" value="Aldehyde Dehydrogenase, Chain A, domain 2"/>
    <property type="match status" value="1"/>
</dbReference>
<dbReference type="EC" id="1.2.1.88" evidence="2"/>
<dbReference type="SUPFAM" id="SSF53720">
    <property type="entry name" value="ALDH-like"/>
    <property type="match status" value="1"/>
</dbReference>
<evidence type="ECO:0000313" key="13">
    <source>
        <dbReference type="EMBL" id="AOY82189.2"/>
    </source>
</evidence>
<dbReference type="PANTHER" id="PTHR42862">
    <property type="entry name" value="DELTA-1-PYRROLINE-5-CARBOXYLATE DEHYDROGENASE 1, ISOFORM A-RELATED"/>
    <property type="match status" value="1"/>
</dbReference>
<evidence type="ECO:0000259" key="11">
    <source>
        <dbReference type="Pfam" id="PF01619"/>
    </source>
</evidence>
<evidence type="ECO:0000259" key="10">
    <source>
        <dbReference type="Pfam" id="PF00171"/>
    </source>
</evidence>
<dbReference type="SUPFAM" id="SSF51730">
    <property type="entry name" value="FAD-linked oxidoreductase"/>
    <property type="match status" value="1"/>
</dbReference>
<evidence type="ECO:0000256" key="2">
    <source>
        <dbReference type="ARBA" id="ARBA00012884"/>
    </source>
</evidence>
<feature type="active site" evidence="8">
    <location>
        <position position="832"/>
    </location>
</feature>
<evidence type="ECO:0000256" key="5">
    <source>
        <dbReference type="ARBA" id="ARBA00032259"/>
    </source>
</evidence>
<dbReference type="Pfam" id="PF01619">
    <property type="entry name" value="Pro_dh"/>
    <property type="match status" value="1"/>
</dbReference>
<dbReference type="InterPro" id="IPR015590">
    <property type="entry name" value="Aldehyde_DH_dom"/>
</dbReference>
<dbReference type="Pfam" id="PF00171">
    <property type="entry name" value="Aldedh"/>
    <property type="match status" value="1"/>
</dbReference>
<evidence type="ECO:0000256" key="7">
    <source>
        <dbReference type="ARBA" id="ARBA00061617"/>
    </source>
</evidence>
<comment type="similarity">
    <text evidence="7">Belongs to the aldehyde dehydrogenase family. RocA subfamily.</text>
</comment>
<dbReference type="Pfam" id="PF18083">
    <property type="entry name" value="PutA_N"/>
    <property type="match status" value="1"/>
</dbReference>
<evidence type="ECO:0000259" key="12">
    <source>
        <dbReference type="Pfam" id="PF18083"/>
    </source>
</evidence>
<evidence type="ECO:0000256" key="1">
    <source>
        <dbReference type="ARBA" id="ARBA00004786"/>
    </source>
</evidence>
<dbReference type="CDD" id="cd07124">
    <property type="entry name" value="ALDH_PutA-P5CDH-RocA"/>
    <property type="match status" value="1"/>
</dbReference>
<dbReference type="InterPro" id="IPR029041">
    <property type="entry name" value="FAD-linked_oxidoreductase-like"/>
</dbReference>
<organism evidence="13 14">
    <name type="scientific">Moorena producens (strain JHB)</name>
    <dbReference type="NCBI Taxonomy" id="1454205"/>
    <lineage>
        <taxon>Bacteria</taxon>
        <taxon>Bacillati</taxon>
        <taxon>Cyanobacteriota</taxon>
        <taxon>Cyanophyceae</taxon>
        <taxon>Coleofasciculales</taxon>
        <taxon>Coleofasciculaceae</taxon>
        <taxon>Moorena</taxon>
    </lineage>
</organism>
<keyword evidence="3 13" id="KW-0560">Oxidoreductase</keyword>
<feature type="domain" description="Proline dehydrogenase" evidence="11">
    <location>
        <begin position="135"/>
        <end position="441"/>
    </location>
</feature>
<dbReference type="InterPro" id="IPR041514">
    <property type="entry name" value="PutA_N"/>
</dbReference>
<name>A0A1D9G3I8_MOOP1</name>
<dbReference type="InterPro" id="IPR002872">
    <property type="entry name" value="Proline_DH_dom"/>
</dbReference>
<dbReference type="InterPro" id="IPR025703">
    <property type="entry name" value="Bifunct_PutA"/>
</dbReference>
<dbReference type="InterPro" id="IPR016163">
    <property type="entry name" value="Ald_DH_C"/>
</dbReference>
<reference evidence="14" key="1">
    <citation type="submission" date="2016-10" db="EMBL/GenBank/DDBJ databases">
        <title>Comparative genomics uncovers the prolific and rare metabolic potential of the cyanobacterial genus Moorea.</title>
        <authorList>
            <person name="Leao T."/>
            <person name="Castelao G."/>
            <person name="Korobeynikov A."/>
            <person name="Monroe E.A."/>
            <person name="Podell S."/>
            <person name="Glukhov E."/>
            <person name="Allen E."/>
            <person name="Gerwick W.H."/>
            <person name="Gerwick L."/>
        </authorList>
    </citation>
    <scope>NUCLEOTIDE SEQUENCE [LARGE SCALE GENOMIC DNA]</scope>
    <source>
        <strain evidence="14">JHB</strain>
    </source>
</reference>
<dbReference type="AlphaFoldDB" id="A0A1D9G3I8"/>
<dbReference type="PIRSF" id="PIRSF000197">
    <property type="entry name" value="Bifunct_PutA"/>
    <property type="match status" value="1"/>
</dbReference>
<dbReference type="GO" id="GO:0003700">
    <property type="term" value="F:DNA-binding transcription factor activity"/>
    <property type="evidence" value="ECO:0007669"/>
    <property type="project" value="InterPro"/>
</dbReference>
<dbReference type="InterPro" id="IPR016161">
    <property type="entry name" value="Ald_DH/histidinol_DH"/>
</dbReference>
<comment type="pathway">
    <text evidence="1">Amino-acid degradation; L-proline degradation into L-glutamate; L-glutamate from L-proline: step 2/2.</text>
</comment>
<feature type="active site" evidence="8">
    <location>
        <position position="866"/>
    </location>
</feature>
<keyword evidence="4" id="KW-0520">NAD</keyword>
<dbReference type="InterPro" id="IPR005932">
    <property type="entry name" value="RocA"/>
</dbReference>
<dbReference type="InterPro" id="IPR050485">
    <property type="entry name" value="Proline_metab_enzyme"/>
</dbReference>
<evidence type="ECO:0000313" key="14">
    <source>
        <dbReference type="Proteomes" id="UP000176944"/>
    </source>
</evidence>
<proteinExistence type="inferred from homology"/>
<dbReference type="SUPFAM" id="SSF141571">
    <property type="entry name" value="Pentapeptide repeat-like"/>
    <property type="match status" value="1"/>
</dbReference>
<dbReference type="GO" id="GO:0003842">
    <property type="term" value="F:L-glutamate gamma-semialdehyde dehydrogenase activity"/>
    <property type="evidence" value="ECO:0007669"/>
    <property type="project" value="UniProtKB-EC"/>
</dbReference>
<dbReference type="GO" id="GO:0009898">
    <property type="term" value="C:cytoplasmic side of plasma membrane"/>
    <property type="evidence" value="ECO:0007669"/>
    <property type="project" value="TreeGrafter"/>
</dbReference>
<gene>
    <name evidence="13" type="primary">pruA</name>
    <name evidence="13" type="ORF">BJP36_22060</name>
</gene>
<evidence type="ECO:0000256" key="4">
    <source>
        <dbReference type="ARBA" id="ARBA00023027"/>
    </source>
</evidence>
<dbReference type="GO" id="GO:0010133">
    <property type="term" value="P:L-proline catabolic process to L-glutamate"/>
    <property type="evidence" value="ECO:0007669"/>
    <property type="project" value="InterPro"/>
</dbReference>
<dbReference type="NCBIfam" id="NF002852">
    <property type="entry name" value="PRK03137.1"/>
    <property type="match status" value="1"/>
</dbReference>
<dbReference type="Gene3D" id="3.20.20.220">
    <property type="match status" value="1"/>
</dbReference>
<comment type="catalytic activity">
    <reaction evidence="6">
        <text>L-glutamate 5-semialdehyde + NAD(+) + H2O = L-glutamate + NADH + 2 H(+)</text>
        <dbReference type="Rhea" id="RHEA:30235"/>
        <dbReference type="ChEBI" id="CHEBI:15377"/>
        <dbReference type="ChEBI" id="CHEBI:15378"/>
        <dbReference type="ChEBI" id="CHEBI:29985"/>
        <dbReference type="ChEBI" id="CHEBI:57540"/>
        <dbReference type="ChEBI" id="CHEBI:57945"/>
        <dbReference type="ChEBI" id="CHEBI:58066"/>
        <dbReference type="EC" id="1.2.1.88"/>
    </reaction>
</comment>
<feature type="domain" description="Proline utilization A N-terminal" evidence="12">
    <location>
        <begin position="11"/>
        <end position="126"/>
    </location>
</feature>
<dbReference type="FunFam" id="3.20.20.220:FF:000021">
    <property type="entry name" value="Aldehyde dehydrogenase family protein"/>
    <property type="match status" value="1"/>
</dbReference>
<dbReference type="Gene3D" id="3.40.605.10">
    <property type="entry name" value="Aldehyde Dehydrogenase, Chain A, domain 1"/>
    <property type="match status" value="1"/>
</dbReference>
<dbReference type="InterPro" id="IPR016162">
    <property type="entry name" value="Ald_DH_N"/>
</dbReference>